<keyword evidence="12" id="KW-0479">Metal-binding</keyword>
<feature type="transmembrane region" description="Helical" evidence="12">
    <location>
        <begin position="6"/>
        <end position="23"/>
    </location>
</feature>
<dbReference type="STRING" id="121290.APY04_1835"/>
<feature type="binding site" evidence="12">
    <location>
        <position position="82"/>
    </location>
    <ligand>
        <name>Na(+)</name>
        <dbReference type="ChEBI" id="CHEBI:29101"/>
        <note>structural</note>
    </ligand>
</feature>
<evidence type="ECO:0000256" key="11">
    <source>
        <dbReference type="ARBA" id="ARBA00035585"/>
    </source>
</evidence>
<keyword evidence="3" id="KW-0997">Cell inner membrane</keyword>
<dbReference type="PANTHER" id="PTHR28259">
    <property type="entry name" value="FLUORIDE EXPORT PROTEIN 1-RELATED"/>
    <property type="match status" value="1"/>
</dbReference>
<evidence type="ECO:0000256" key="8">
    <source>
        <dbReference type="ARBA" id="ARBA00023136"/>
    </source>
</evidence>
<keyword evidence="7 12" id="KW-0406">Ion transport</keyword>
<keyword evidence="12" id="KW-0813">Transport</keyword>
<feature type="transmembrane region" description="Helical" evidence="12">
    <location>
        <begin position="101"/>
        <end position="125"/>
    </location>
</feature>
<dbReference type="RefSeq" id="WP_068461792.1">
    <property type="nucleotide sequence ID" value="NZ_LMTR01000058.1"/>
</dbReference>
<keyword evidence="6 12" id="KW-0915">Sodium</keyword>
<comment type="function">
    <text evidence="12">Fluoride-specific ion channel. Important for reducing fluoride concentration in the cell, thus reducing its toxicity.</text>
</comment>
<evidence type="ECO:0000256" key="12">
    <source>
        <dbReference type="HAMAP-Rule" id="MF_00454"/>
    </source>
</evidence>
<proteinExistence type="inferred from homology"/>
<dbReference type="GO" id="GO:0005886">
    <property type="term" value="C:plasma membrane"/>
    <property type="evidence" value="ECO:0007669"/>
    <property type="project" value="UniProtKB-SubCell"/>
</dbReference>
<comment type="catalytic activity">
    <reaction evidence="11">
        <text>fluoride(in) = fluoride(out)</text>
        <dbReference type="Rhea" id="RHEA:76159"/>
        <dbReference type="ChEBI" id="CHEBI:17051"/>
    </reaction>
    <physiologicalReaction direction="left-to-right" evidence="11">
        <dbReference type="Rhea" id="RHEA:76160"/>
    </physiologicalReaction>
</comment>
<dbReference type="InterPro" id="IPR003691">
    <property type="entry name" value="FluC"/>
</dbReference>
<dbReference type="AlphaFoldDB" id="A0A120CVU8"/>
<evidence type="ECO:0000256" key="2">
    <source>
        <dbReference type="ARBA" id="ARBA00022475"/>
    </source>
</evidence>
<reference evidence="13 14" key="1">
    <citation type="submission" date="2015-10" db="EMBL/GenBank/DDBJ databases">
        <title>Transcriptomic analysis of a linuron degrading triple-species bacterial consortium.</title>
        <authorList>
            <person name="Albers P."/>
        </authorList>
    </citation>
    <scope>NUCLEOTIDE SEQUENCE [LARGE SCALE GENOMIC DNA]</scope>
    <source>
        <strain evidence="13 14">WDL6</strain>
    </source>
</reference>
<feature type="transmembrane region" description="Helical" evidence="12">
    <location>
        <begin position="69"/>
        <end position="89"/>
    </location>
</feature>
<evidence type="ECO:0000256" key="5">
    <source>
        <dbReference type="ARBA" id="ARBA00022989"/>
    </source>
</evidence>
<organism evidence="13 14">
    <name type="scientific">Hyphomicrobium sulfonivorans</name>
    <dbReference type="NCBI Taxonomy" id="121290"/>
    <lineage>
        <taxon>Bacteria</taxon>
        <taxon>Pseudomonadati</taxon>
        <taxon>Pseudomonadota</taxon>
        <taxon>Alphaproteobacteria</taxon>
        <taxon>Hyphomicrobiales</taxon>
        <taxon>Hyphomicrobiaceae</taxon>
        <taxon>Hyphomicrobium</taxon>
    </lineage>
</organism>
<evidence type="ECO:0000256" key="7">
    <source>
        <dbReference type="ARBA" id="ARBA00023065"/>
    </source>
</evidence>
<dbReference type="PANTHER" id="PTHR28259:SF1">
    <property type="entry name" value="FLUORIDE EXPORT PROTEIN 1-RELATED"/>
    <property type="match status" value="1"/>
</dbReference>
<gene>
    <name evidence="12" type="primary">fluC</name>
    <name evidence="12" type="synonym">crcB</name>
    <name evidence="13" type="ORF">APY04_1835</name>
</gene>
<keyword evidence="4 12" id="KW-0812">Transmembrane</keyword>
<dbReference type="NCBIfam" id="TIGR00494">
    <property type="entry name" value="crcB"/>
    <property type="match status" value="1"/>
</dbReference>
<protein>
    <recommendedName>
        <fullName evidence="12">Fluoride-specific ion channel FluC</fullName>
    </recommendedName>
</protein>
<keyword evidence="8 12" id="KW-0472">Membrane</keyword>
<evidence type="ECO:0000313" key="13">
    <source>
        <dbReference type="EMBL" id="KWT68385.1"/>
    </source>
</evidence>
<dbReference type="HAMAP" id="MF_00454">
    <property type="entry name" value="FluC"/>
    <property type="match status" value="1"/>
</dbReference>
<keyword evidence="5 12" id="KW-1133">Transmembrane helix</keyword>
<comment type="similarity">
    <text evidence="10 12">Belongs to the fluoride channel Fluc/FEX (TC 1.A.43) family.</text>
</comment>
<evidence type="ECO:0000256" key="4">
    <source>
        <dbReference type="ARBA" id="ARBA00022692"/>
    </source>
</evidence>
<keyword evidence="14" id="KW-1185">Reference proteome</keyword>
<feature type="binding site" evidence="12">
    <location>
        <position position="79"/>
    </location>
    <ligand>
        <name>Na(+)</name>
        <dbReference type="ChEBI" id="CHEBI:29101"/>
        <note>structural</note>
    </ligand>
</feature>
<evidence type="ECO:0000256" key="3">
    <source>
        <dbReference type="ARBA" id="ARBA00022519"/>
    </source>
</evidence>
<dbReference type="GO" id="GO:0046872">
    <property type="term" value="F:metal ion binding"/>
    <property type="evidence" value="ECO:0007669"/>
    <property type="project" value="UniProtKB-KW"/>
</dbReference>
<evidence type="ECO:0000256" key="6">
    <source>
        <dbReference type="ARBA" id="ARBA00023053"/>
    </source>
</evidence>
<dbReference type="NCBIfam" id="NF010802">
    <property type="entry name" value="PRK14206.1"/>
    <property type="match status" value="1"/>
</dbReference>
<evidence type="ECO:0000256" key="1">
    <source>
        <dbReference type="ARBA" id="ARBA00004651"/>
    </source>
</evidence>
<dbReference type="GO" id="GO:0062054">
    <property type="term" value="F:fluoride channel activity"/>
    <property type="evidence" value="ECO:0007669"/>
    <property type="project" value="UniProtKB-UniRule"/>
</dbReference>
<feature type="transmembrane region" description="Helical" evidence="12">
    <location>
        <begin position="35"/>
        <end position="57"/>
    </location>
</feature>
<dbReference type="PATRIC" id="fig|121290.4.peg.160"/>
<keyword evidence="9 12" id="KW-0407">Ion channel</keyword>
<dbReference type="Pfam" id="PF02537">
    <property type="entry name" value="CRCB"/>
    <property type="match status" value="1"/>
</dbReference>
<dbReference type="GO" id="GO:0140114">
    <property type="term" value="P:cellular detoxification of fluoride"/>
    <property type="evidence" value="ECO:0007669"/>
    <property type="project" value="UniProtKB-UniRule"/>
</dbReference>
<evidence type="ECO:0000256" key="10">
    <source>
        <dbReference type="ARBA" id="ARBA00035120"/>
    </source>
</evidence>
<evidence type="ECO:0000256" key="9">
    <source>
        <dbReference type="ARBA" id="ARBA00023303"/>
    </source>
</evidence>
<comment type="activity regulation">
    <text evidence="12">Na(+) is not transported, but it plays an essential structural role and its presence is essential for fluoride channel function.</text>
</comment>
<accession>A0A120CVU8</accession>
<dbReference type="EMBL" id="LMTR01000058">
    <property type="protein sequence ID" value="KWT68385.1"/>
    <property type="molecule type" value="Genomic_DNA"/>
</dbReference>
<comment type="subcellular location">
    <subcellularLocation>
        <location evidence="1 12">Cell membrane</location>
        <topology evidence="1 12">Multi-pass membrane protein</topology>
    </subcellularLocation>
</comment>
<sequence>MLVQAYLWVALGSALGGMARFWLTGVGARLFGETFPWGTLLINIIGSFVIGLFVAMTVPEGRFVVEPDFRAFVTVGLCGGFTTFSAFSLQTMVLMQEGQWLAAGGYIAASVLLCLLAVWAGHAIAMQLNPL</sequence>
<keyword evidence="2 12" id="KW-1003">Cell membrane</keyword>
<name>A0A120CVU8_HYPSL</name>
<dbReference type="OrthoDB" id="9806299at2"/>
<evidence type="ECO:0000313" key="14">
    <source>
        <dbReference type="Proteomes" id="UP000059074"/>
    </source>
</evidence>
<comment type="caution">
    <text evidence="13">The sequence shown here is derived from an EMBL/GenBank/DDBJ whole genome shotgun (WGS) entry which is preliminary data.</text>
</comment>
<dbReference type="Proteomes" id="UP000059074">
    <property type="component" value="Unassembled WGS sequence"/>
</dbReference>